<dbReference type="InterPro" id="IPR001638">
    <property type="entry name" value="Solute-binding_3/MltF_N"/>
</dbReference>
<sequence>MMKNWVNHMWRMLLPCVLLLFPVSSQSKELVYAVTHFPPWVSIQDSEYSGIDVELVKELAQRLGLTLTFYQCPWQRCLNMMEWGGVDILSTVIKSPDRESYMQFLKPAYYLNSANVIYLKRGAKVHIETQQDLYSLNIGVVRGAKHSPEFDSDLNITKKKSAETFCY</sequence>
<keyword evidence="7" id="KW-1185">Reference proteome</keyword>
<proteinExistence type="inferred from homology"/>
<name>A0ABS8WB29_9GAMM</name>
<dbReference type="Pfam" id="PF00497">
    <property type="entry name" value="SBP_bac_3"/>
    <property type="match status" value="1"/>
</dbReference>
<comment type="subcellular location">
    <subcellularLocation>
        <location evidence="1">Cell envelope</location>
    </subcellularLocation>
</comment>
<feature type="signal peptide" evidence="4">
    <location>
        <begin position="1"/>
        <end position="27"/>
    </location>
</feature>
<reference evidence="6 7" key="1">
    <citation type="journal article" date="2022" name="Environ. Microbiol. Rep.">
        <title>Eco-phylogenetic analyses reveal divergent evolution of vitamin B12 metabolism in the marine bacterial family 'Psychromonadaceae'.</title>
        <authorList>
            <person name="Jin X."/>
            <person name="Yang Y."/>
            <person name="Cao H."/>
            <person name="Gao B."/>
            <person name="Zhao Z."/>
        </authorList>
    </citation>
    <scope>NUCLEOTIDE SEQUENCE [LARGE SCALE GENOMIC DNA]</scope>
    <source>
        <strain evidence="6 7">MKS20</strain>
    </source>
</reference>
<dbReference type="SUPFAM" id="SSF53850">
    <property type="entry name" value="Periplasmic binding protein-like II"/>
    <property type="match status" value="1"/>
</dbReference>
<evidence type="ECO:0000313" key="7">
    <source>
        <dbReference type="Proteomes" id="UP001201273"/>
    </source>
</evidence>
<dbReference type="RefSeq" id="WP_251080844.1">
    <property type="nucleotide sequence ID" value="NZ_JAIMJA010000012.1"/>
</dbReference>
<evidence type="ECO:0000256" key="2">
    <source>
        <dbReference type="ARBA" id="ARBA00010333"/>
    </source>
</evidence>
<evidence type="ECO:0000256" key="1">
    <source>
        <dbReference type="ARBA" id="ARBA00004196"/>
    </source>
</evidence>
<comment type="similarity">
    <text evidence="2">Belongs to the bacterial solute-binding protein 3 family.</text>
</comment>
<dbReference type="InterPro" id="IPR018313">
    <property type="entry name" value="SBP_3_CS"/>
</dbReference>
<evidence type="ECO:0000256" key="3">
    <source>
        <dbReference type="ARBA" id="ARBA00022729"/>
    </source>
</evidence>
<dbReference type="Gene3D" id="3.40.190.10">
    <property type="entry name" value="Periplasmic binding protein-like II"/>
    <property type="match status" value="1"/>
</dbReference>
<evidence type="ECO:0000256" key="4">
    <source>
        <dbReference type="SAM" id="SignalP"/>
    </source>
</evidence>
<dbReference type="PANTHER" id="PTHR35936">
    <property type="entry name" value="MEMBRANE-BOUND LYTIC MUREIN TRANSGLYCOSYLASE F"/>
    <property type="match status" value="1"/>
</dbReference>
<dbReference type="PROSITE" id="PS01039">
    <property type="entry name" value="SBP_BACTERIAL_3"/>
    <property type="match status" value="1"/>
</dbReference>
<protein>
    <submittedName>
        <fullName evidence="6">Transporter substrate-binding domain-containing protein</fullName>
    </submittedName>
</protein>
<gene>
    <name evidence="6" type="ORF">K6Y31_12960</name>
</gene>
<accession>A0ABS8WB29</accession>
<dbReference type="Proteomes" id="UP001201273">
    <property type="component" value="Unassembled WGS sequence"/>
</dbReference>
<organism evidence="6 7">
    <name type="scientific">Motilimonas cestriensis</name>
    <dbReference type="NCBI Taxonomy" id="2742685"/>
    <lineage>
        <taxon>Bacteria</taxon>
        <taxon>Pseudomonadati</taxon>
        <taxon>Pseudomonadota</taxon>
        <taxon>Gammaproteobacteria</taxon>
        <taxon>Alteromonadales</taxon>
        <taxon>Alteromonadales genera incertae sedis</taxon>
        <taxon>Motilimonas</taxon>
    </lineage>
</organism>
<dbReference type="PANTHER" id="PTHR35936:SF25">
    <property type="entry name" value="ABC TRANSPORTER SUBSTRATE-BINDING PROTEIN"/>
    <property type="match status" value="1"/>
</dbReference>
<dbReference type="EMBL" id="JAIMJA010000012">
    <property type="protein sequence ID" value="MCE2595723.1"/>
    <property type="molecule type" value="Genomic_DNA"/>
</dbReference>
<feature type="chain" id="PRO_5046978015" evidence="4">
    <location>
        <begin position="28"/>
        <end position="167"/>
    </location>
</feature>
<evidence type="ECO:0000313" key="6">
    <source>
        <dbReference type="EMBL" id="MCE2595723.1"/>
    </source>
</evidence>
<evidence type="ECO:0000259" key="5">
    <source>
        <dbReference type="Pfam" id="PF00497"/>
    </source>
</evidence>
<keyword evidence="3 4" id="KW-0732">Signal</keyword>
<feature type="domain" description="Solute-binding protein family 3/N-terminal" evidence="5">
    <location>
        <begin position="35"/>
        <end position="143"/>
    </location>
</feature>
<comment type="caution">
    <text evidence="6">The sequence shown here is derived from an EMBL/GenBank/DDBJ whole genome shotgun (WGS) entry which is preliminary data.</text>
</comment>